<dbReference type="Pfam" id="PF00578">
    <property type="entry name" value="AhpC-TSA"/>
    <property type="match status" value="1"/>
</dbReference>
<dbReference type="PANTHER" id="PTHR42801:SF4">
    <property type="entry name" value="AHPC_TSA FAMILY PROTEIN"/>
    <property type="match status" value="1"/>
</dbReference>
<comment type="caution">
    <text evidence="14">The sequence shown here is derived from an EMBL/GenBank/DDBJ whole genome shotgun (WGS) entry which is preliminary data.</text>
</comment>
<dbReference type="InterPro" id="IPR000866">
    <property type="entry name" value="AhpC/TSA"/>
</dbReference>
<dbReference type="Proteomes" id="UP001465331">
    <property type="component" value="Unassembled WGS sequence"/>
</dbReference>
<gene>
    <name evidence="14" type="ORF">ABSH63_04920</name>
</gene>
<keyword evidence="15" id="KW-1185">Reference proteome</keyword>
<dbReference type="EC" id="1.11.1.24" evidence="3"/>
<reference evidence="14 15" key="1">
    <citation type="submission" date="2024-06" db="EMBL/GenBank/DDBJ databases">
        <authorList>
            <person name="Li Z."/>
            <person name="Jiang Y."/>
        </authorList>
    </citation>
    <scope>NUCLEOTIDE SEQUENCE [LARGE SCALE GENOMIC DNA]</scope>
    <source>
        <strain evidence="14 15">HSW-8</strain>
    </source>
</reference>
<evidence type="ECO:0000256" key="1">
    <source>
        <dbReference type="ARBA" id="ARBA00003330"/>
    </source>
</evidence>
<keyword evidence="6 14" id="KW-0560">Oxidoreductase</keyword>
<keyword evidence="5" id="KW-0049">Antioxidant</keyword>
<evidence type="ECO:0000313" key="14">
    <source>
        <dbReference type="EMBL" id="MES0873354.1"/>
    </source>
</evidence>
<dbReference type="InterPro" id="IPR050924">
    <property type="entry name" value="Peroxiredoxin_BCP/PrxQ"/>
</dbReference>
<dbReference type="PANTHER" id="PTHR42801">
    <property type="entry name" value="THIOREDOXIN-DEPENDENT PEROXIDE REDUCTASE"/>
    <property type="match status" value="1"/>
</dbReference>
<keyword evidence="4 14" id="KW-0575">Peroxidase</keyword>
<dbReference type="InterPro" id="IPR036249">
    <property type="entry name" value="Thioredoxin-like_sf"/>
</dbReference>
<accession>A0ABV2AA90</accession>
<comment type="similarity">
    <text evidence="10">Belongs to the peroxiredoxin family. BCP/PrxQ subfamily.</text>
</comment>
<feature type="domain" description="Thioredoxin" evidence="13">
    <location>
        <begin position="3"/>
        <end position="154"/>
    </location>
</feature>
<proteinExistence type="inferred from homology"/>
<comment type="catalytic activity">
    <reaction evidence="12">
        <text>a hydroperoxide + [thioredoxin]-dithiol = an alcohol + [thioredoxin]-disulfide + H2O</text>
        <dbReference type="Rhea" id="RHEA:62620"/>
        <dbReference type="Rhea" id="RHEA-COMP:10698"/>
        <dbReference type="Rhea" id="RHEA-COMP:10700"/>
        <dbReference type="ChEBI" id="CHEBI:15377"/>
        <dbReference type="ChEBI" id="CHEBI:29950"/>
        <dbReference type="ChEBI" id="CHEBI:30879"/>
        <dbReference type="ChEBI" id="CHEBI:35924"/>
        <dbReference type="ChEBI" id="CHEBI:50058"/>
        <dbReference type="EC" id="1.11.1.24"/>
    </reaction>
</comment>
<sequence>MALDIGDKIPDLTLPATGGRDIALRSFKGKVLVVYFYPKDNTPGCTQQGQDFRDLYPRFQQAGADIVGISRDSVRSHENFAAKFGFPFALLSDPDEAACRAFDVIREKTLYGRKYLGVDRSTFLFDAKGVLRRVWRGVKVKNHAQAVLDALTDL</sequence>
<keyword evidence="7" id="KW-1015">Disulfide bond</keyword>
<dbReference type="CDD" id="cd03017">
    <property type="entry name" value="PRX_BCP"/>
    <property type="match status" value="1"/>
</dbReference>
<dbReference type="InterPro" id="IPR024706">
    <property type="entry name" value="Peroxiredoxin_AhpC-typ"/>
</dbReference>
<evidence type="ECO:0000256" key="4">
    <source>
        <dbReference type="ARBA" id="ARBA00022559"/>
    </source>
</evidence>
<evidence type="ECO:0000256" key="6">
    <source>
        <dbReference type="ARBA" id="ARBA00023002"/>
    </source>
</evidence>
<dbReference type="GO" id="GO:0140824">
    <property type="term" value="F:thioredoxin-dependent peroxiredoxin activity"/>
    <property type="evidence" value="ECO:0007669"/>
    <property type="project" value="UniProtKB-EC"/>
</dbReference>
<dbReference type="InterPro" id="IPR013766">
    <property type="entry name" value="Thioredoxin_domain"/>
</dbReference>
<dbReference type="Gene3D" id="3.40.30.10">
    <property type="entry name" value="Glutaredoxin"/>
    <property type="match status" value="1"/>
</dbReference>
<organism evidence="14 15">
    <name type="scientific">Sinimarinibacterium thermocellulolyticum</name>
    <dbReference type="NCBI Taxonomy" id="3170016"/>
    <lineage>
        <taxon>Bacteria</taxon>
        <taxon>Pseudomonadati</taxon>
        <taxon>Pseudomonadota</taxon>
        <taxon>Gammaproteobacteria</taxon>
        <taxon>Nevskiales</taxon>
        <taxon>Nevskiaceae</taxon>
        <taxon>Sinimarinibacterium</taxon>
    </lineage>
</organism>
<evidence type="ECO:0000259" key="13">
    <source>
        <dbReference type="PROSITE" id="PS51352"/>
    </source>
</evidence>
<evidence type="ECO:0000256" key="2">
    <source>
        <dbReference type="ARBA" id="ARBA00011245"/>
    </source>
</evidence>
<keyword evidence="8" id="KW-0676">Redox-active center</keyword>
<name>A0ABV2AA90_9GAMM</name>
<evidence type="ECO:0000256" key="8">
    <source>
        <dbReference type="ARBA" id="ARBA00023284"/>
    </source>
</evidence>
<dbReference type="PROSITE" id="PS51352">
    <property type="entry name" value="THIOREDOXIN_2"/>
    <property type="match status" value="1"/>
</dbReference>
<evidence type="ECO:0000256" key="12">
    <source>
        <dbReference type="ARBA" id="ARBA00049091"/>
    </source>
</evidence>
<dbReference type="EMBL" id="JBEPIJ010000004">
    <property type="protein sequence ID" value="MES0873354.1"/>
    <property type="molecule type" value="Genomic_DNA"/>
</dbReference>
<evidence type="ECO:0000313" key="15">
    <source>
        <dbReference type="Proteomes" id="UP001465331"/>
    </source>
</evidence>
<comment type="subunit">
    <text evidence="2">Monomer.</text>
</comment>
<evidence type="ECO:0000256" key="11">
    <source>
        <dbReference type="ARBA" id="ARBA00042639"/>
    </source>
</evidence>
<dbReference type="RefSeq" id="WP_352887934.1">
    <property type="nucleotide sequence ID" value="NZ_JBEPIJ010000004.1"/>
</dbReference>
<dbReference type="PIRSF" id="PIRSF000239">
    <property type="entry name" value="AHPC"/>
    <property type="match status" value="1"/>
</dbReference>
<dbReference type="SUPFAM" id="SSF52833">
    <property type="entry name" value="Thioredoxin-like"/>
    <property type="match status" value="1"/>
</dbReference>
<evidence type="ECO:0000256" key="3">
    <source>
        <dbReference type="ARBA" id="ARBA00013017"/>
    </source>
</evidence>
<comment type="function">
    <text evidence="1">Thiol-specific peroxidase that catalyzes the reduction of hydrogen peroxide and organic hydroperoxides to water and alcohols, respectively. Plays a role in cell protection against oxidative stress by detoxifying peroxides and as sensor of hydrogen peroxide-mediated signaling events.</text>
</comment>
<protein>
    <recommendedName>
        <fullName evidence="3">thioredoxin-dependent peroxiredoxin</fullName>
        <ecNumber evidence="3">1.11.1.24</ecNumber>
    </recommendedName>
    <alternativeName>
        <fullName evidence="9">Thioredoxin peroxidase</fullName>
    </alternativeName>
    <alternativeName>
        <fullName evidence="11">Thioredoxin-dependent peroxiredoxin Bcp</fullName>
    </alternativeName>
</protein>
<evidence type="ECO:0000256" key="7">
    <source>
        <dbReference type="ARBA" id="ARBA00023157"/>
    </source>
</evidence>
<evidence type="ECO:0000256" key="5">
    <source>
        <dbReference type="ARBA" id="ARBA00022862"/>
    </source>
</evidence>
<evidence type="ECO:0000256" key="9">
    <source>
        <dbReference type="ARBA" id="ARBA00032824"/>
    </source>
</evidence>
<evidence type="ECO:0000256" key="10">
    <source>
        <dbReference type="ARBA" id="ARBA00038489"/>
    </source>
</evidence>